<feature type="non-terminal residue" evidence="9">
    <location>
        <position position="253"/>
    </location>
</feature>
<feature type="transmembrane region" description="Helical" evidence="7">
    <location>
        <begin position="55"/>
        <end position="74"/>
    </location>
</feature>
<feature type="domain" description="Palmitoyltransferase DHHC" evidence="8">
    <location>
        <begin position="108"/>
        <end position="232"/>
    </location>
</feature>
<evidence type="ECO:0000313" key="10">
    <source>
        <dbReference type="Proteomes" id="UP000601435"/>
    </source>
</evidence>
<keyword evidence="6 7" id="KW-0012">Acyltransferase</keyword>
<comment type="catalytic activity">
    <reaction evidence="7">
        <text>L-cysteinyl-[protein] + hexadecanoyl-CoA = S-hexadecanoyl-L-cysteinyl-[protein] + CoA</text>
        <dbReference type="Rhea" id="RHEA:36683"/>
        <dbReference type="Rhea" id="RHEA-COMP:10131"/>
        <dbReference type="Rhea" id="RHEA-COMP:11032"/>
        <dbReference type="ChEBI" id="CHEBI:29950"/>
        <dbReference type="ChEBI" id="CHEBI:57287"/>
        <dbReference type="ChEBI" id="CHEBI:57379"/>
        <dbReference type="ChEBI" id="CHEBI:74151"/>
        <dbReference type="EC" id="2.3.1.225"/>
    </reaction>
</comment>
<proteinExistence type="inferred from homology"/>
<dbReference type="Pfam" id="PF01529">
    <property type="entry name" value="DHHC"/>
    <property type="match status" value="1"/>
</dbReference>
<evidence type="ECO:0000313" key="9">
    <source>
        <dbReference type="EMBL" id="CAE7344327.1"/>
    </source>
</evidence>
<evidence type="ECO:0000259" key="8">
    <source>
        <dbReference type="Pfam" id="PF01529"/>
    </source>
</evidence>
<feature type="transmembrane region" description="Helical" evidence="7">
    <location>
        <begin position="12"/>
        <end position="35"/>
    </location>
</feature>
<name>A0A812PIC0_9DINO</name>
<evidence type="ECO:0000256" key="1">
    <source>
        <dbReference type="ARBA" id="ARBA00004141"/>
    </source>
</evidence>
<evidence type="ECO:0000256" key="3">
    <source>
        <dbReference type="ARBA" id="ARBA00022692"/>
    </source>
</evidence>
<feature type="transmembrane region" description="Helical" evidence="7">
    <location>
        <begin position="155"/>
        <end position="179"/>
    </location>
</feature>
<keyword evidence="3 7" id="KW-0812">Transmembrane</keyword>
<comment type="subcellular location">
    <subcellularLocation>
        <location evidence="1">Membrane</location>
        <topology evidence="1">Multi-pass membrane protein</topology>
    </subcellularLocation>
</comment>
<dbReference type="EMBL" id="CAJNJA010014533">
    <property type="protein sequence ID" value="CAE7344327.1"/>
    <property type="molecule type" value="Genomic_DNA"/>
</dbReference>
<dbReference type="GO" id="GO:0016020">
    <property type="term" value="C:membrane"/>
    <property type="evidence" value="ECO:0007669"/>
    <property type="project" value="UniProtKB-SubCell"/>
</dbReference>
<dbReference type="Proteomes" id="UP000601435">
    <property type="component" value="Unassembled WGS sequence"/>
</dbReference>
<protein>
    <recommendedName>
        <fullName evidence="7">Palmitoyltransferase</fullName>
        <ecNumber evidence="7">2.3.1.225</ecNumber>
    </recommendedName>
</protein>
<dbReference type="GO" id="GO:0019706">
    <property type="term" value="F:protein-cysteine S-palmitoyltransferase activity"/>
    <property type="evidence" value="ECO:0007669"/>
    <property type="project" value="UniProtKB-EC"/>
</dbReference>
<comment type="caution">
    <text evidence="9">The sequence shown here is derived from an EMBL/GenBank/DDBJ whole genome shotgun (WGS) entry which is preliminary data.</text>
</comment>
<dbReference type="PROSITE" id="PS50216">
    <property type="entry name" value="DHHC"/>
    <property type="match status" value="1"/>
</dbReference>
<reference evidence="9" key="1">
    <citation type="submission" date="2021-02" db="EMBL/GenBank/DDBJ databases">
        <authorList>
            <person name="Dougan E. K."/>
            <person name="Rhodes N."/>
            <person name="Thang M."/>
            <person name="Chan C."/>
        </authorList>
    </citation>
    <scope>NUCLEOTIDE SEQUENCE</scope>
</reference>
<comment type="domain">
    <text evidence="7">The DHHC domain is required for palmitoyltransferase activity.</text>
</comment>
<evidence type="ECO:0000256" key="2">
    <source>
        <dbReference type="ARBA" id="ARBA00022679"/>
    </source>
</evidence>
<accession>A0A812PIC0</accession>
<evidence type="ECO:0000256" key="5">
    <source>
        <dbReference type="ARBA" id="ARBA00023136"/>
    </source>
</evidence>
<dbReference type="PANTHER" id="PTHR12246">
    <property type="entry name" value="PALMITOYLTRANSFERASE ZDHHC16"/>
    <property type="match status" value="1"/>
</dbReference>
<dbReference type="OrthoDB" id="9909019at2759"/>
<gene>
    <name evidence="9" type="primary">ptr-3</name>
    <name evidence="9" type="ORF">SNEC2469_LOCUS8906</name>
</gene>
<keyword evidence="5 7" id="KW-0472">Membrane</keyword>
<sequence>MQPVFETTVASLLPPMTVLTMVSGVWSIYLFLHLLPQLQLGFPIEHFDPDVASRGWIHFLISQVLSGLMMVCFAKASLTPPGSVPEAVEWRFGAFKDPNMTSEVKGTGERRRCKHCLIYKPDRCHHCRICRCCILKMDHHCPWIMNCVGFRNHKYFLLLVFYSLLSCIFIGGTILETIFESVHKDMPISQRFLLMLCFVTTAFMGFLLTLFSGFHVMLMMKGLTTIEFCEKQTSVASPQSGRFSKYDYGAYRN</sequence>
<keyword evidence="4 7" id="KW-1133">Transmembrane helix</keyword>
<keyword evidence="2 7" id="KW-0808">Transferase</keyword>
<evidence type="ECO:0000256" key="7">
    <source>
        <dbReference type="RuleBase" id="RU079119"/>
    </source>
</evidence>
<organism evidence="9 10">
    <name type="scientific">Symbiodinium necroappetens</name>
    <dbReference type="NCBI Taxonomy" id="1628268"/>
    <lineage>
        <taxon>Eukaryota</taxon>
        <taxon>Sar</taxon>
        <taxon>Alveolata</taxon>
        <taxon>Dinophyceae</taxon>
        <taxon>Suessiales</taxon>
        <taxon>Symbiodiniaceae</taxon>
        <taxon>Symbiodinium</taxon>
    </lineage>
</organism>
<feature type="transmembrane region" description="Helical" evidence="7">
    <location>
        <begin position="191"/>
        <end position="211"/>
    </location>
</feature>
<dbReference type="EC" id="2.3.1.225" evidence="7"/>
<evidence type="ECO:0000256" key="4">
    <source>
        <dbReference type="ARBA" id="ARBA00022989"/>
    </source>
</evidence>
<comment type="similarity">
    <text evidence="7">Belongs to the DHHC palmitoyltransferase family.</text>
</comment>
<dbReference type="AlphaFoldDB" id="A0A812PIC0"/>
<dbReference type="InterPro" id="IPR039859">
    <property type="entry name" value="PFA4/ZDH16/20/ERF2-like"/>
</dbReference>
<dbReference type="InterPro" id="IPR001594">
    <property type="entry name" value="Palmitoyltrfase_DHHC"/>
</dbReference>
<keyword evidence="10" id="KW-1185">Reference proteome</keyword>
<evidence type="ECO:0000256" key="6">
    <source>
        <dbReference type="ARBA" id="ARBA00023315"/>
    </source>
</evidence>